<gene>
    <name evidence="2" type="ORF">NS220_09605</name>
</gene>
<evidence type="ECO:0000313" key="3">
    <source>
        <dbReference type="Proteomes" id="UP000075025"/>
    </source>
</evidence>
<protein>
    <recommendedName>
        <fullName evidence="1">DUF4440 domain-containing protein</fullName>
    </recommendedName>
</protein>
<dbReference type="Proteomes" id="UP000075025">
    <property type="component" value="Unassembled WGS sequence"/>
</dbReference>
<dbReference type="OrthoDB" id="5112473at2"/>
<dbReference type="InterPro" id="IPR027843">
    <property type="entry name" value="DUF4440"/>
</dbReference>
<organism evidence="2 3">
    <name type="scientific">Microbacterium testaceum</name>
    <name type="common">Aureobacterium testaceum</name>
    <name type="synonym">Brevibacterium testaceum</name>
    <dbReference type="NCBI Taxonomy" id="2033"/>
    <lineage>
        <taxon>Bacteria</taxon>
        <taxon>Bacillati</taxon>
        <taxon>Actinomycetota</taxon>
        <taxon>Actinomycetes</taxon>
        <taxon>Micrococcales</taxon>
        <taxon>Microbacteriaceae</taxon>
        <taxon>Microbacterium</taxon>
    </lineage>
</organism>
<evidence type="ECO:0000313" key="2">
    <source>
        <dbReference type="EMBL" id="KTR94245.1"/>
    </source>
</evidence>
<name>A0A147EX45_MICTE</name>
<reference evidence="2 3" key="1">
    <citation type="journal article" date="2016" name="Front. Microbiol.">
        <title>Genomic Resource of Rice Seed Associated Bacteria.</title>
        <authorList>
            <person name="Midha S."/>
            <person name="Bansal K."/>
            <person name="Sharma S."/>
            <person name="Kumar N."/>
            <person name="Patil P.P."/>
            <person name="Chaudhry V."/>
            <person name="Patil P.B."/>
        </authorList>
    </citation>
    <scope>NUCLEOTIDE SEQUENCE [LARGE SCALE GENOMIC DNA]</scope>
    <source>
        <strain evidence="2 3">NS220</strain>
    </source>
</reference>
<accession>A0A147EX45</accession>
<dbReference type="InterPro" id="IPR032710">
    <property type="entry name" value="NTF2-like_dom_sf"/>
</dbReference>
<dbReference type="EMBL" id="LDRT01000058">
    <property type="protein sequence ID" value="KTR94245.1"/>
    <property type="molecule type" value="Genomic_DNA"/>
</dbReference>
<evidence type="ECO:0000259" key="1">
    <source>
        <dbReference type="Pfam" id="PF14534"/>
    </source>
</evidence>
<dbReference type="Pfam" id="PF14534">
    <property type="entry name" value="DUF4440"/>
    <property type="match status" value="1"/>
</dbReference>
<dbReference type="SUPFAM" id="SSF54427">
    <property type="entry name" value="NTF2-like"/>
    <property type="match status" value="1"/>
</dbReference>
<sequence length="126" mass="14075">MTTRDASGRSVDAAQDALHEAMRRGDTDALRNVLFEGLTFELPDGSVTDREADLNAHSTGAVRFEKLVELHRSTREHAGRARIDSLVDARLIDDGHRVEGKMNYLRYWSIIDGRWQVIAGSVQSVP</sequence>
<feature type="domain" description="DUF4440" evidence="1">
    <location>
        <begin position="12"/>
        <end position="117"/>
    </location>
</feature>
<dbReference type="Gene3D" id="3.10.450.50">
    <property type="match status" value="1"/>
</dbReference>
<dbReference type="PATRIC" id="fig|2033.6.peg.3019"/>
<dbReference type="AlphaFoldDB" id="A0A147EX45"/>
<comment type="caution">
    <text evidence="2">The sequence shown here is derived from an EMBL/GenBank/DDBJ whole genome shotgun (WGS) entry which is preliminary data.</text>
</comment>
<dbReference type="RefSeq" id="WP_058623848.1">
    <property type="nucleotide sequence ID" value="NZ_LDRT01000058.1"/>
</dbReference>
<proteinExistence type="predicted"/>